<dbReference type="AlphaFoldDB" id="A0A183HA35"/>
<proteinExistence type="predicted"/>
<gene>
    <name evidence="1" type="ORF">OFLC_LOCUS4347</name>
</gene>
<keyword evidence="2" id="KW-1185">Reference proteome</keyword>
<protein>
    <submittedName>
        <fullName evidence="1 3">Uncharacterized protein</fullName>
    </submittedName>
</protein>
<evidence type="ECO:0000313" key="3">
    <source>
        <dbReference type="WBParaSite" id="OFLC_0000434601-mRNA-1"/>
    </source>
</evidence>
<sequence>MGKGQIKKEQLSSGGKCEGLSHRQLLFGLLDSTACRRFWF</sequence>
<dbReference type="EMBL" id="UZAJ01003256">
    <property type="protein sequence ID" value="VDO39708.1"/>
    <property type="molecule type" value="Genomic_DNA"/>
</dbReference>
<evidence type="ECO:0000313" key="2">
    <source>
        <dbReference type="Proteomes" id="UP000267606"/>
    </source>
</evidence>
<accession>A0A183HA35</accession>
<dbReference type="WBParaSite" id="OFLC_0000434601-mRNA-1">
    <property type="protein sequence ID" value="OFLC_0000434601-mRNA-1"/>
    <property type="gene ID" value="OFLC_0000434601"/>
</dbReference>
<organism evidence="3">
    <name type="scientific">Onchocerca flexuosa</name>
    <dbReference type="NCBI Taxonomy" id="387005"/>
    <lineage>
        <taxon>Eukaryota</taxon>
        <taxon>Metazoa</taxon>
        <taxon>Ecdysozoa</taxon>
        <taxon>Nematoda</taxon>
        <taxon>Chromadorea</taxon>
        <taxon>Rhabditida</taxon>
        <taxon>Spirurina</taxon>
        <taxon>Spiruromorpha</taxon>
        <taxon>Filarioidea</taxon>
        <taxon>Onchocercidae</taxon>
        <taxon>Onchocerca</taxon>
    </lineage>
</organism>
<dbReference type="Proteomes" id="UP000267606">
    <property type="component" value="Unassembled WGS sequence"/>
</dbReference>
<reference evidence="3" key="1">
    <citation type="submission" date="2016-06" db="UniProtKB">
        <authorList>
            <consortium name="WormBaseParasite"/>
        </authorList>
    </citation>
    <scope>IDENTIFICATION</scope>
</reference>
<evidence type="ECO:0000313" key="1">
    <source>
        <dbReference type="EMBL" id="VDO39708.1"/>
    </source>
</evidence>
<reference evidence="1 2" key="2">
    <citation type="submission" date="2018-11" db="EMBL/GenBank/DDBJ databases">
        <authorList>
            <consortium name="Pathogen Informatics"/>
        </authorList>
    </citation>
    <scope>NUCLEOTIDE SEQUENCE [LARGE SCALE GENOMIC DNA]</scope>
</reference>
<name>A0A183HA35_9BILA</name>